<evidence type="ECO:0000313" key="1">
    <source>
        <dbReference type="EMBL" id="VDP84107.1"/>
    </source>
</evidence>
<dbReference type="AlphaFoldDB" id="A0A183AP51"/>
<gene>
    <name evidence="1" type="ORF">ECPE_LOCUS8736</name>
</gene>
<proteinExistence type="predicted"/>
<organism evidence="3">
    <name type="scientific">Echinostoma caproni</name>
    <dbReference type="NCBI Taxonomy" id="27848"/>
    <lineage>
        <taxon>Eukaryota</taxon>
        <taxon>Metazoa</taxon>
        <taxon>Spiralia</taxon>
        <taxon>Lophotrochozoa</taxon>
        <taxon>Platyhelminthes</taxon>
        <taxon>Trematoda</taxon>
        <taxon>Digenea</taxon>
        <taxon>Plagiorchiida</taxon>
        <taxon>Echinostomata</taxon>
        <taxon>Echinostomatoidea</taxon>
        <taxon>Echinostomatidae</taxon>
        <taxon>Echinostoma</taxon>
    </lineage>
</organism>
<keyword evidence="2" id="KW-1185">Reference proteome</keyword>
<reference evidence="1 2" key="2">
    <citation type="submission" date="2018-11" db="EMBL/GenBank/DDBJ databases">
        <authorList>
            <consortium name="Pathogen Informatics"/>
        </authorList>
    </citation>
    <scope>NUCLEOTIDE SEQUENCE [LARGE SCALE GENOMIC DNA]</scope>
    <source>
        <strain evidence="1 2">Egypt</strain>
    </source>
</reference>
<dbReference type="EMBL" id="UZAN01046395">
    <property type="protein sequence ID" value="VDP84107.1"/>
    <property type="molecule type" value="Genomic_DNA"/>
</dbReference>
<dbReference type="WBParaSite" id="ECPE_0000876201-mRNA-1">
    <property type="protein sequence ID" value="ECPE_0000876201-mRNA-1"/>
    <property type="gene ID" value="ECPE_0000876201"/>
</dbReference>
<dbReference type="Proteomes" id="UP000272942">
    <property type="component" value="Unassembled WGS sequence"/>
</dbReference>
<reference evidence="3" key="1">
    <citation type="submission" date="2016-06" db="UniProtKB">
        <authorList>
            <consortium name="WormBaseParasite"/>
        </authorList>
    </citation>
    <scope>IDENTIFICATION</scope>
</reference>
<accession>A0A183AP51</accession>
<evidence type="ECO:0000313" key="3">
    <source>
        <dbReference type="WBParaSite" id="ECPE_0000876201-mRNA-1"/>
    </source>
</evidence>
<name>A0A183AP51_9TREM</name>
<evidence type="ECO:0000313" key="2">
    <source>
        <dbReference type="Proteomes" id="UP000272942"/>
    </source>
</evidence>
<protein>
    <submittedName>
        <fullName evidence="1 3">Uncharacterized protein</fullName>
    </submittedName>
</protein>
<sequence length="264" mass="28220">MVLIRNLEFPLDKLTCNESACSPVEDSAAITTSQISELLRHVCASTELGLHAKLAIMSRVAGQVVRYTELLTSSTTSLNPNPAGPRENLSCPVKVEVDAPLNLAQPKTSDNSSCLSPTSIHHPSAMRETISRSLVGIPPLERKSLSSNGCSDRPLLCESTISSHGGPSRWFKSSIPKEPSAGLPLTVPTTSTSTPLPMTQHLTQKVDRTGPPTIQSGLAHLAVNPAITCTTAASVSSMDVCKPTFRSKEMGVLSCCYQQCQRFH</sequence>